<dbReference type="InterPro" id="IPR001810">
    <property type="entry name" value="F-box_dom"/>
</dbReference>
<protein>
    <recommendedName>
        <fullName evidence="1">F-box domain-containing protein</fullName>
    </recommendedName>
</protein>
<sequence>MEPPPPRSLPSLPYELITQIVLYLDSQTVLCQLTQTCKRLRDVFQPILFRTFTQNSQPVSRLVTFLRAVASRPDLAAAVTTLNFYDSLTVSDISARDILFIETCIANRGLPPPPADWHIEGTNRHIPFETLLAYTPNLETLHFPVNEEWSLDLLPVFSDVVPKIEFPRLRHLSIDYAYVAGDRWGVGYDQIAPFLEASPNLEYLSLPTVEGFWEDYGCELPALNSVQTLDLGESSSGLFFVASMIKGCGSLETFTLHWLRASGYDESHEGWSVVEVWDALYQVRGTIREITFESMVDIPLGMPTAKSVSSLSEFTHLTVLKVNGRSLEGMFQAWTLTTGSSDMDAFVGQVFPSALRSLSIWIPSYVLIPALLALARMKSRGQYGELTAVEIGTSPVFQEWLPRPEWLRNEAEMRREFARAGVQLKMEIPHIPGGMLQFALLQGGLIG</sequence>
<dbReference type="InterPro" id="IPR036047">
    <property type="entry name" value="F-box-like_dom_sf"/>
</dbReference>
<dbReference type="AlphaFoldDB" id="A0AAD4CQD6"/>
<evidence type="ECO:0000313" key="2">
    <source>
        <dbReference type="EMBL" id="KAF9890754.1"/>
    </source>
</evidence>
<dbReference type="InterPro" id="IPR032675">
    <property type="entry name" value="LRR_dom_sf"/>
</dbReference>
<feature type="domain" description="F-box" evidence="1">
    <location>
        <begin position="6"/>
        <end position="52"/>
    </location>
</feature>
<dbReference type="CDD" id="cd09917">
    <property type="entry name" value="F-box_SF"/>
    <property type="match status" value="1"/>
</dbReference>
<accession>A0AAD4CQD6</accession>
<dbReference type="Proteomes" id="UP001194746">
    <property type="component" value="Unassembled WGS sequence"/>
</dbReference>
<keyword evidence="3" id="KW-1185">Reference proteome</keyword>
<dbReference type="EMBL" id="VCAU01000024">
    <property type="protein sequence ID" value="KAF9890754.1"/>
    <property type="molecule type" value="Genomic_DNA"/>
</dbReference>
<dbReference type="Gene3D" id="3.80.10.10">
    <property type="entry name" value="Ribonuclease Inhibitor"/>
    <property type="match status" value="1"/>
</dbReference>
<dbReference type="SUPFAM" id="SSF81383">
    <property type="entry name" value="F-box domain"/>
    <property type="match status" value="1"/>
</dbReference>
<evidence type="ECO:0000259" key="1">
    <source>
        <dbReference type="PROSITE" id="PS50181"/>
    </source>
</evidence>
<organism evidence="2 3">
    <name type="scientific">Aspergillus nanangensis</name>
    <dbReference type="NCBI Taxonomy" id="2582783"/>
    <lineage>
        <taxon>Eukaryota</taxon>
        <taxon>Fungi</taxon>
        <taxon>Dikarya</taxon>
        <taxon>Ascomycota</taxon>
        <taxon>Pezizomycotina</taxon>
        <taxon>Eurotiomycetes</taxon>
        <taxon>Eurotiomycetidae</taxon>
        <taxon>Eurotiales</taxon>
        <taxon>Aspergillaceae</taxon>
        <taxon>Aspergillus</taxon>
        <taxon>Aspergillus subgen. Circumdati</taxon>
    </lineage>
</organism>
<proteinExistence type="predicted"/>
<reference evidence="2" key="2">
    <citation type="submission" date="2020-02" db="EMBL/GenBank/DDBJ databases">
        <authorList>
            <person name="Gilchrist C.L.M."/>
            <person name="Chooi Y.-H."/>
        </authorList>
    </citation>
    <scope>NUCLEOTIDE SEQUENCE</scope>
    <source>
        <strain evidence="2">MST-FP2251</strain>
    </source>
</reference>
<gene>
    <name evidence="2" type="ORF">FE257_005623</name>
</gene>
<dbReference type="Pfam" id="PF12937">
    <property type="entry name" value="F-box-like"/>
    <property type="match status" value="1"/>
</dbReference>
<name>A0AAD4CQD6_ASPNN</name>
<evidence type="ECO:0000313" key="3">
    <source>
        <dbReference type="Proteomes" id="UP001194746"/>
    </source>
</evidence>
<reference evidence="2" key="1">
    <citation type="journal article" date="2019" name="Beilstein J. Org. Chem.">
        <title>Nanangenines: drimane sesquiterpenoids as the dominant metabolite cohort of a novel Australian fungus, Aspergillus nanangensis.</title>
        <authorList>
            <person name="Lacey H.J."/>
            <person name="Gilchrist C.L.M."/>
            <person name="Crombie A."/>
            <person name="Kalaitzis J.A."/>
            <person name="Vuong D."/>
            <person name="Rutledge P.J."/>
            <person name="Turner P."/>
            <person name="Pitt J.I."/>
            <person name="Lacey E."/>
            <person name="Chooi Y.H."/>
            <person name="Piggott A.M."/>
        </authorList>
    </citation>
    <scope>NUCLEOTIDE SEQUENCE</scope>
    <source>
        <strain evidence="2">MST-FP2251</strain>
    </source>
</reference>
<dbReference type="SUPFAM" id="SSF52047">
    <property type="entry name" value="RNI-like"/>
    <property type="match status" value="1"/>
</dbReference>
<dbReference type="Gene3D" id="1.20.1280.50">
    <property type="match status" value="1"/>
</dbReference>
<dbReference type="PROSITE" id="PS50181">
    <property type="entry name" value="FBOX"/>
    <property type="match status" value="1"/>
</dbReference>
<comment type="caution">
    <text evidence="2">The sequence shown here is derived from an EMBL/GenBank/DDBJ whole genome shotgun (WGS) entry which is preliminary data.</text>
</comment>